<dbReference type="Proteomes" id="UP000266272">
    <property type="component" value="Unassembled WGS sequence"/>
</dbReference>
<dbReference type="Pfam" id="PF04046">
    <property type="entry name" value="PSP"/>
    <property type="match status" value="1"/>
</dbReference>
<dbReference type="AlphaFoldDB" id="A0A395N7U7"/>
<feature type="region of interest" description="Disordered" evidence="1">
    <location>
        <begin position="1"/>
        <end position="30"/>
    </location>
</feature>
<protein>
    <submittedName>
        <fullName evidence="3">Spliceosome associated</fullName>
    </submittedName>
</protein>
<accession>A0A395N7U7</accession>
<dbReference type="Pfam" id="PF04037">
    <property type="entry name" value="DUF382"/>
    <property type="match status" value="1"/>
</dbReference>
<organism evidence="3 4">
    <name type="scientific">Trichoderma arundinaceum</name>
    <dbReference type="NCBI Taxonomy" id="490622"/>
    <lineage>
        <taxon>Eukaryota</taxon>
        <taxon>Fungi</taxon>
        <taxon>Dikarya</taxon>
        <taxon>Ascomycota</taxon>
        <taxon>Pezizomycotina</taxon>
        <taxon>Sordariomycetes</taxon>
        <taxon>Hypocreomycetidae</taxon>
        <taxon>Hypocreales</taxon>
        <taxon>Hypocreaceae</taxon>
        <taxon>Trichoderma</taxon>
    </lineage>
</organism>
<sequence>MAAPKMTKNQMRRAKKKEQKRSMADVRPNLPASFTRYPILMLMQIQAPEQPNESIVEKKDDSSEPIDGPDVKNAADSTKPSAPANEPIQEDLLDDDPAFAAYRDIFNKFGVSFVEDQIAKEANAGNQGDVFFGDNDDIPDEEEENSGQPKLSKKKRKQLNKLSVAQLKALVNIPEVVEWHDVSSSDPRLLVQIKAQRNVVPVPAHWAMKREYLSSKRGIEKSAFRLPKFIAETGIAEMRDAVLEKQAEQTLKQKQRERVQPKMGKLDIDYQRLYDAFFRFQTKPELTRFGEVYYEGKETEVDYQHFRPGELSDATKEALGMPPGAPPPWLINQQRFGTPPSYPTLRIPGLNAPPPSGGSWGFHPGGWGKPPVDEFNRPLYGGDVFGLTAQNGASGQAQAAQPQLSNGDPVERTLWGELQPREEESEEEEEEEEEEESEDDDVHGGTETPSGLETPGGYASTVHPDYSQQGVETSIAGEMDLRKERRGFDTEESSAPRSAYTVVPERQVRAEGFFGSDRAYDISAAQRSAAAGIPVLGADDDSRKRKKPGDVDVAIDVDSLNQHGGLSKDDLRTRYDASHKEEGIGAKWAYDDDLSQMIAEESRKRQRTEKENSERKREGKYKF</sequence>
<reference evidence="3 4" key="1">
    <citation type="journal article" date="2018" name="PLoS Pathog.">
        <title>Evolution of structural diversity of trichothecenes, a family of toxins produced by plant pathogenic and entomopathogenic fungi.</title>
        <authorList>
            <person name="Proctor R.H."/>
            <person name="McCormick S.P."/>
            <person name="Kim H.S."/>
            <person name="Cardoza R.E."/>
            <person name="Stanley A.M."/>
            <person name="Lindo L."/>
            <person name="Kelly A."/>
            <person name="Brown D.W."/>
            <person name="Lee T."/>
            <person name="Vaughan M.M."/>
            <person name="Alexander N.J."/>
            <person name="Busman M."/>
            <person name="Gutierrez S."/>
        </authorList>
    </citation>
    <scope>NUCLEOTIDE SEQUENCE [LARGE SCALE GENOMIC DNA]</scope>
    <source>
        <strain evidence="3 4">IBT 40837</strain>
    </source>
</reference>
<name>A0A395N7U7_TRIAR</name>
<feature type="compositionally biased region" description="Basic and acidic residues" evidence="1">
    <location>
        <begin position="479"/>
        <end position="489"/>
    </location>
</feature>
<feature type="compositionally biased region" description="Basic residues" evidence="1">
    <location>
        <begin position="10"/>
        <end position="19"/>
    </location>
</feature>
<feature type="region of interest" description="Disordered" evidence="1">
    <location>
        <begin position="537"/>
        <end position="573"/>
    </location>
</feature>
<dbReference type="EMBL" id="PXOA01000929">
    <property type="protein sequence ID" value="RFU72205.1"/>
    <property type="molecule type" value="Genomic_DNA"/>
</dbReference>
<feature type="region of interest" description="Disordered" evidence="1">
    <location>
        <begin position="45"/>
        <end position="94"/>
    </location>
</feature>
<evidence type="ECO:0000313" key="4">
    <source>
        <dbReference type="Proteomes" id="UP000266272"/>
    </source>
</evidence>
<feature type="compositionally biased region" description="Basic and acidic residues" evidence="1">
    <location>
        <begin position="600"/>
        <end position="623"/>
    </location>
</feature>
<dbReference type="STRING" id="490622.A0A395N7U7"/>
<dbReference type="PANTHER" id="PTHR12785:SF6">
    <property type="entry name" value="SPLICING FACTOR 3B SUBUNIT 2"/>
    <property type="match status" value="1"/>
</dbReference>
<comment type="caution">
    <text evidence="3">The sequence shown here is derived from an EMBL/GenBank/DDBJ whole genome shotgun (WGS) entry which is preliminary data.</text>
</comment>
<keyword evidence="4" id="KW-1185">Reference proteome</keyword>
<dbReference type="InterPro" id="IPR007180">
    <property type="entry name" value="DUF382"/>
</dbReference>
<dbReference type="InterPro" id="IPR006568">
    <property type="entry name" value="PSP_pro-rich"/>
</dbReference>
<dbReference type="PANTHER" id="PTHR12785">
    <property type="entry name" value="SPLICING FACTOR 3B"/>
    <property type="match status" value="1"/>
</dbReference>
<dbReference type="SMART" id="SM00581">
    <property type="entry name" value="PSP"/>
    <property type="match status" value="1"/>
</dbReference>
<dbReference type="InterPro" id="IPR052584">
    <property type="entry name" value="U2_snRNP_Complex_Component"/>
</dbReference>
<evidence type="ECO:0000313" key="3">
    <source>
        <dbReference type="EMBL" id="RFU72205.1"/>
    </source>
</evidence>
<gene>
    <name evidence="3" type="ORF">TARUN_10059</name>
</gene>
<feature type="region of interest" description="Disordered" evidence="1">
    <location>
        <begin position="417"/>
        <end position="503"/>
    </location>
</feature>
<proteinExistence type="predicted"/>
<feature type="region of interest" description="Disordered" evidence="1">
    <location>
        <begin position="599"/>
        <end position="623"/>
    </location>
</feature>
<feature type="compositionally biased region" description="Acidic residues" evidence="1">
    <location>
        <begin position="423"/>
        <end position="441"/>
    </location>
</feature>
<evidence type="ECO:0000259" key="2">
    <source>
        <dbReference type="SMART" id="SM00581"/>
    </source>
</evidence>
<evidence type="ECO:0000256" key="1">
    <source>
        <dbReference type="SAM" id="MobiDB-lite"/>
    </source>
</evidence>
<dbReference type="OrthoDB" id="10260794at2759"/>
<feature type="domain" description="PSP proline-rich" evidence="2">
    <location>
        <begin position="303"/>
        <end position="356"/>
    </location>
</feature>
<feature type="compositionally biased region" description="Acidic residues" evidence="1">
    <location>
        <begin position="134"/>
        <end position="145"/>
    </location>
</feature>
<dbReference type="GO" id="GO:0005634">
    <property type="term" value="C:nucleus"/>
    <property type="evidence" value="ECO:0007669"/>
    <property type="project" value="InterPro"/>
</dbReference>
<feature type="region of interest" description="Disordered" evidence="1">
    <location>
        <begin position="125"/>
        <end position="155"/>
    </location>
</feature>